<comment type="subcellular location">
    <subcellularLocation>
        <location evidence="1 8">Cell outer membrane</location>
        <topology evidence="1 8">Multi-pass membrane protein</topology>
    </subcellularLocation>
</comment>
<dbReference type="InterPro" id="IPR039426">
    <property type="entry name" value="TonB-dep_rcpt-like"/>
</dbReference>
<dbReference type="PANTHER" id="PTHR47234:SF2">
    <property type="entry name" value="TONB-DEPENDENT RECEPTOR"/>
    <property type="match status" value="1"/>
</dbReference>
<keyword evidence="14" id="KW-0675">Receptor</keyword>
<evidence type="ECO:0000256" key="8">
    <source>
        <dbReference type="PROSITE-ProRule" id="PRU01360"/>
    </source>
</evidence>
<dbReference type="InterPro" id="IPR036942">
    <property type="entry name" value="Beta-barrel_TonB_sf"/>
</dbReference>
<dbReference type="Gene3D" id="2.40.170.20">
    <property type="entry name" value="TonB-dependent receptor, beta-barrel domain"/>
    <property type="match status" value="1"/>
</dbReference>
<name>A0A7X1FTN5_9SPHN</name>
<reference evidence="14 15" key="1">
    <citation type="submission" date="2020-08" db="EMBL/GenBank/DDBJ databases">
        <title>The genome sequence of type strain Novosphingobium flavum NBRC 111647.</title>
        <authorList>
            <person name="Liu Y."/>
        </authorList>
    </citation>
    <scope>NUCLEOTIDE SEQUENCE [LARGE SCALE GENOMIC DNA]</scope>
    <source>
        <strain evidence="14 15">NBRC 111647</strain>
    </source>
</reference>
<dbReference type="SUPFAM" id="SSF56935">
    <property type="entry name" value="Porins"/>
    <property type="match status" value="1"/>
</dbReference>
<evidence type="ECO:0000313" key="14">
    <source>
        <dbReference type="EMBL" id="MBC2666639.1"/>
    </source>
</evidence>
<feature type="domain" description="TonB-dependent receptor-like beta-barrel" evidence="12">
    <location>
        <begin position="437"/>
        <end position="976"/>
    </location>
</feature>
<evidence type="ECO:0000256" key="5">
    <source>
        <dbReference type="ARBA" id="ARBA00023077"/>
    </source>
</evidence>
<dbReference type="AlphaFoldDB" id="A0A7X1FTN5"/>
<dbReference type="InterPro" id="IPR000531">
    <property type="entry name" value="Beta-barrel_TonB"/>
</dbReference>
<proteinExistence type="inferred from homology"/>
<evidence type="ECO:0000313" key="15">
    <source>
        <dbReference type="Proteomes" id="UP000566813"/>
    </source>
</evidence>
<keyword evidence="5 9" id="KW-0798">TonB box</keyword>
<gene>
    <name evidence="14" type="ORF">H7F51_14035</name>
</gene>
<evidence type="ECO:0000256" key="11">
    <source>
        <dbReference type="SAM" id="SignalP"/>
    </source>
</evidence>
<evidence type="ECO:0000256" key="10">
    <source>
        <dbReference type="SAM" id="MobiDB-lite"/>
    </source>
</evidence>
<evidence type="ECO:0000259" key="13">
    <source>
        <dbReference type="Pfam" id="PF07715"/>
    </source>
</evidence>
<keyword evidence="3 8" id="KW-1134">Transmembrane beta strand</keyword>
<feature type="domain" description="TonB-dependent receptor plug" evidence="13">
    <location>
        <begin position="61"/>
        <end position="176"/>
    </location>
</feature>
<feature type="chain" id="PRO_5031496395" evidence="11">
    <location>
        <begin position="24"/>
        <end position="1025"/>
    </location>
</feature>
<comment type="similarity">
    <text evidence="8 9">Belongs to the TonB-dependent receptor family.</text>
</comment>
<dbReference type="InterPro" id="IPR037066">
    <property type="entry name" value="Plug_dom_sf"/>
</dbReference>
<evidence type="ECO:0000256" key="6">
    <source>
        <dbReference type="ARBA" id="ARBA00023136"/>
    </source>
</evidence>
<dbReference type="RefSeq" id="WP_185664944.1">
    <property type="nucleotide sequence ID" value="NZ_JACLAW010000011.1"/>
</dbReference>
<evidence type="ECO:0000256" key="4">
    <source>
        <dbReference type="ARBA" id="ARBA00022692"/>
    </source>
</evidence>
<sequence length="1025" mass="108787">MRHQFVVALLVSGSAFAFQTAHAQSAADPQPAPELQSSASSARRDEEIIVTGSRVISNGDNSPTPITIMSTEALSASKPTTVFEGLLENPLVAGANGGKVAKGAGQGGTNAAAATLNLRGFGPTRNLVLLDGLRVPAQNLDGTVDLNQIPQLLLKRVDIAAGGASAVYGSDGITGVVNFVTDTKFVGVKANIQTGISQRGDDPTFDTGLAFGTQLFGGRGHFEASVQYHREGAVFRNDRPNVQVTGNAGWTLQGNGCAAGVTACIPFFVANNVRDGAGTFGGIINQIGTVANPFAGYNFAQDGLATPFVPGTPVGVGNNQVGGQGGFNPEIATMVAQQDFIQSFARFDYELTDDVNFHLAGFYDLGHQRAYINSMRSNGSSASSALATGFRMTVDNAFLPPSMAAAMKSAGVTVFNLGKYFLNSVTPVTNVSYTNRNIYVNPGFDGSLGKFKWQVGYIYSDVRQSNVSNNSWNTAKLFAALDSVNVNGVPTCWVLTQPQYAANFKGCVPMNIFGPTATTKASLDYVLQPTEYVGITNSHDATASISGPLFDNWAGPVVLALTGEYRRLGYELISDAPPANVLPLDCNGLGVLPSRTSCVQQSATNVGTTTIFPNGTAARAPVSQSVLEGAAEANVPLLKDIFFARRLDVNVAARYAKYVSNGSAVTSIPYSKSYFNALTWKIGLDWEVNDWLRLRGSRSRDFRAPNLSELYTPGRIQGLATATDYLTGAQVGVTPGYTANQQLGGNPNLRPEVGYTWTAGFVVKPVPQFSLAVDYYNIVINNAITQVDGSLPTIQNACYDSGGSSPYCALQVRPGGFGRTPANQAVSNSATLFYTQLPLNIAKASTYGWDFEANYRSELFGKPLSIRALVSYQPSLRAVQTSTPTTDAAGVSIPKVRLQASLSYNVTDAFRVDWSTRWRSGMKNVDPLLGLQVAPGSEDVAAVSFSNLNLSYRVSLDGSGDPQSHNVQFFLNVSNIFDQKPPVYTPFTNTTPFAPPTGAGQPGIGFYPADDAIGRAFYVGARVAF</sequence>
<dbReference type="PROSITE" id="PS52016">
    <property type="entry name" value="TONB_DEPENDENT_REC_3"/>
    <property type="match status" value="1"/>
</dbReference>
<keyword evidence="4 8" id="KW-0812">Transmembrane</keyword>
<dbReference type="PANTHER" id="PTHR47234">
    <property type="match status" value="1"/>
</dbReference>
<dbReference type="InterPro" id="IPR012910">
    <property type="entry name" value="Plug_dom"/>
</dbReference>
<protein>
    <submittedName>
        <fullName evidence="14">TonB-dependent receptor</fullName>
    </submittedName>
</protein>
<dbReference type="EMBL" id="JACLAW010000011">
    <property type="protein sequence ID" value="MBC2666639.1"/>
    <property type="molecule type" value="Genomic_DNA"/>
</dbReference>
<dbReference type="Pfam" id="PF00593">
    <property type="entry name" value="TonB_dep_Rec_b-barrel"/>
    <property type="match status" value="1"/>
</dbReference>
<evidence type="ECO:0000256" key="2">
    <source>
        <dbReference type="ARBA" id="ARBA00022448"/>
    </source>
</evidence>
<evidence type="ECO:0000259" key="12">
    <source>
        <dbReference type="Pfam" id="PF00593"/>
    </source>
</evidence>
<organism evidence="14 15">
    <name type="scientific">Novosphingobium flavum</name>
    <dbReference type="NCBI Taxonomy" id="1778672"/>
    <lineage>
        <taxon>Bacteria</taxon>
        <taxon>Pseudomonadati</taxon>
        <taxon>Pseudomonadota</taxon>
        <taxon>Alphaproteobacteria</taxon>
        <taxon>Sphingomonadales</taxon>
        <taxon>Sphingomonadaceae</taxon>
        <taxon>Novosphingobium</taxon>
    </lineage>
</organism>
<keyword evidence="11" id="KW-0732">Signal</keyword>
<dbReference type="GO" id="GO:0009279">
    <property type="term" value="C:cell outer membrane"/>
    <property type="evidence" value="ECO:0007669"/>
    <property type="project" value="UniProtKB-SubCell"/>
</dbReference>
<keyword evidence="2 8" id="KW-0813">Transport</keyword>
<comment type="caution">
    <text evidence="14">The sequence shown here is derived from an EMBL/GenBank/DDBJ whole genome shotgun (WGS) entry which is preliminary data.</text>
</comment>
<dbReference type="Pfam" id="PF07715">
    <property type="entry name" value="Plug"/>
    <property type="match status" value="1"/>
</dbReference>
<evidence type="ECO:0000256" key="9">
    <source>
        <dbReference type="RuleBase" id="RU003357"/>
    </source>
</evidence>
<accession>A0A7X1FTN5</accession>
<dbReference type="Proteomes" id="UP000566813">
    <property type="component" value="Unassembled WGS sequence"/>
</dbReference>
<feature type="signal peptide" evidence="11">
    <location>
        <begin position="1"/>
        <end position="23"/>
    </location>
</feature>
<dbReference type="Gene3D" id="2.170.130.10">
    <property type="entry name" value="TonB-dependent receptor, plug domain"/>
    <property type="match status" value="1"/>
</dbReference>
<evidence type="ECO:0000256" key="1">
    <source>
        <dbReference type="ARBA" id="ARBA00004571"/>
    </source>
</evidence>
<feature type="region of interest" description="Disordered" evidence="10">
    <location>
        <begin position="24"/>
        <end position="44"/>
    </location>
</feature>
<evidence type="ECO:0000256" key="7">
    <source>
        <dbReference type="ARBA" id="ARBA00023237"/>
    </source>
</evidence>
<keyword evidence="7 8" id="KW-0998">Cell outer membrane</keyword>
<keyword evidence="15" id="KW-1185">Reference proteome</keyword>
<keyword evidence="6 8" id="KW-0472">Membrane</keyword>
<evidence type="ECO:0000256" key="3">
    <source>
        <dbReference type="ARBA" id="ARBA00022452"/>
    </source>
</evidence>